<dbReference type="EMBL" id="RJJQ01000010">
    <property type="protein sequence ID" value="RNI21608.1"/>
    <property type="molecule type" value="Genomic_DNA"/>
</dbReference>
<keyword evidence="2" id="KW-1185">Reference proteome</keyword>
<gene>
    <name evidence="1" type="ORF">EFY87_10615</name>
</gene>
<dbReference type="Proteomes" id="UP000271678">
    <property type="component" value="Unassembled WGS sequence"/>
</dbReference>
<reference evidence="1 2" key="1">
    <citation type="submission" date="2018-11" db="EMBL/GenBank/DDBJ databases">
        <title>Draft genome of Simplicispira Flexivirga sp. BO-16.</title>
        <authorList>
            <person name="Im W.T."/>
        </authorList>
    </citation>
    <scope>NUCLEOTIDE SEQUENCE [LARGE SCALE GENOMIC DNA]</scope>
    <source>
        <strain evidence="1 2">BO-16</strain>
    </source>
</reference>
<dbReference type="RefSeq" id="WP_123271456.1">
    <property type="nucleotide sequence ID" value="NZ_RJJQ01000010.1"/>
</dbReference>
<name>A0A3M9MAN6_9MICO</name>
<evidence type="ECO:0000313" key="1">
    <source>
        <dbReference type="EMBL" id="RNI21608.1"/>
    </source>
</evidence>
<organism evidence="1 2">
    <name type="scientific">Flexivirga caeni</name>
    <dbReference type="NCBI Taxonomy" id="2294115"/>
    <lineage>
        <taxon>Bacteria</taxon>
        <taxon>Bacillati</taxon>
        <taxon>Actinomycetota</taxon>
        <taxon>Actinomycetes</taxon>
        <taxon>Micrococcales</taxon>
        <taxon>Dermacoccaceae</taxon>
        <taxon>Flexivirga</taxon>
    </lineage>
</organism>
<sequence>MATVVVTEAHIRGEVNTSVSASAVQWITAHAAEAGTMVEPQDAKTMAVVAEAYGDRRNAVVAGAVREGSCTLAVALGPHPDRMPTPGAA</sequence>
<dbReference type="OrthoDB" id="4857724at2"/>
<protein>
    <submittedName>
        <fullName evidence="1">Uncharacterized protein</fullName>
    </submittedName>
</protein>
<evidence type="ECO:0000313" key="2">
    <source>
        <dbReference type="Proteomes" id="UP000271678"/>
    </source>
</evidence>
<accession>A0A3M9MAN6</accession>
<dbReference type="AlphaFoldDB" id="A0A3M9MAN6"/>
<proteinExistence type="predicted"/>
<comment type="caution">
    <text evidence="1">The sequence shown here is derived from an EMBL/GenBank/DDBJ whole genome shotgun (WGS) entry which is preliminary data.</text>
</comment>